<evidence type="ECO:0000256" key="5">
    <source>
        <dbReference type="ARBA" id="ARBA00023274"/>
    </source>
</evidence>
<dbReference type="CTD" id="29074"/>
<keyword evidence="4" id="KW-0496">Mitochondrion</keyword>
<dbReference type="PANTHER" id="PTHR12899:SF3">
    <property type="entry name" value="LARGE RIBOSOMAL SUBUNIT PROTEIN UL18M"/>
    <property type="match status" value="1"/>
</dbReference>
<reference evidence="9" key="1">
    <citation type="submission" date="2025-08" db="UniProtKB">
        <authorList>
            <consortium name="RefSeq"/>
        </authorList>
    </citation>
    <scope>IDENTIFICATION</scope>
</reference>
<dbReference type="GO" id="GO:0005840">
    <property type="term" value="C:ribosome"/>
    <property type="evidence" value="ECO:0007669"/>
    <property type="project" value="UniProtKB-KW"/>
</dbReference>
<dbReference type="KEGG" id="goe:100908121"/>
<dbReference type="RefSeq" id="XP_003741780.1">
    <property type="nucleotide sequence ID" value="XM_003741732.2"/>
</dbReference>
<evidence type="ECO:0000256" key="2">
    <source>
        <dbReference type="ARBA" id="ARBA00007116"/>
    </source>
</evidence>
<dbReference type="FunFam" id="3.30.420.80:FF:000005">
    <property type="entry name" value="39S ribosomal protein L18, mitochondrial"/>
    <property type="match status" value="1"/>
</dbReference>
<evidence type="ECO:0000313" key="9">
    <source>
        <dbReference type="RefSeq" id="XP_003741780.1"/>
    </source>
</evidence>
<keyword evidence="8" id="KW-1185">Reference proteome</keyword>
<evidence type="ECO:0000313" key="8">
    <source>
        <dbReference type="Proteomes" id="UP000694867"/>
    </source>
</evidence>
<evidence type="ECO:0000256" key="4">
    <source>
        <dbReference type="ARBA" id="ARBA00023128"/>
    </source>
</evidence>
<evidence type="ECO:0000256" key="1">
    <source>
        <dbReference type="ARBA" id="ARBA00004173"/>
    </source>
</evidence>
<dbReference type="GO" id="GO:0006412">
    <property type="term" value="P:translation"/>
    <property type="evidence" value="ECO:0007669"/>
    <property type="project" value="InterPro"/>
</dbReference>
<dbReference type="InterPro" id="IPR036967">
    <property type="entry name" value="Ribosomal_uS11_sf"/>
</dbReference>
<dbReference type="InterPro" id="IPR005484">
    <property type="entry name" value="Ribosomal_uL18_bac/plant/anim"/>
</dbReference>
<dbReference type="SUPFAM" id="SSF53137">
    <property type="entry name" value="Translational machinery components"/>
    <property type="match status" value="1"/>
</dbReference>
<comment type="similarity">
    <text evidence="2">Belongs to the universal ribosomal protein uL18 family.</text>
</comment>
<evidence type="ECO:0000256" key="6">
    <source>
        <dbReference type="ARBA" id="ARBA00069051"/>
    </source>
</evidence>
<sequence length="178" mass="20204">MFSLRISPGAPALFRAMCTKAPAVVQNDFEINPEFVNRNPRNLEQMLLARKPSGWEWDLPSREYWYRLDVDISKKNIRGKVLHNGGSAVVKAYSGEWGIRKQMISSSDTTAAYNVGRVLGRRCLEAGILAVHYERPPRMENSKKIHAFLKGLTEEGVPIKEPDALDEVEDRPTATMYR</sequence>
<dbReference type="InterPro" id="IPR057268">
    <property type="entry name" value="Ribosomal_L18"/>
</dbReference>
<gene>
    <name evidence="9" type="primary">LOC100908121</name>
</gene>
<evidence type="ECO:0000256" key="7">
    <source>
        <dbReference type="ARBA" id="ARBA00082661"/>
    </source>
</evidence>
<organism evidence="8 9">
    <name type="scientific">Galendromus occidentalis</name>
    <name type="common">western predatory mite</name>
    <dbReference type="NCBI Taxonomy" id="34638"/>
    <lineage>
        <taxon>Eukaryota</taxon>
        <taxon>Metazoa</taxon>
        <taxon>Ecdysozoa</taxon>
        <taxon>Arthropoda</taxon>
        <taxon>Chelicerata</taxon>
        <taxon>Arachnida</taxon>
        <taxon>Acari</taxon>
        <taxon>Parasitiformes</taxon>
        <taxon>Mesostigmata</taxon>
        <taxon>Gamasina</taxon>
        <taxon>Phytoseioidea</taxon>
        <taxon>Phytoseiidae</taxon>
        <taxon>Typhlodrominae</taxon>
        <taxon>Galendromus</taxon>
    </lineage>
</organism>
<keyword evidence="3 9" id="KW-0689">Ribosomal protein</keyword>
<dbReference type="GeneID" id="100908121"/>
<proteinExistence type="inferred from homology"/>
<dbReference type="Gene3D" id="3.30.420.80">
    <property type="entry name" value="Ribosomal protein S11"/>
    <property type="match status" value="1"/>
</dbReference>
<keyword evidence="5" id="KW-0687">Ribonucleoprotein</keyword>
<dbReference type="GO" id="GO:0005743">
    <property type="term" value="C:mitochondrial inner membrane"/>
    <property type="evidence" value="ECO:0007669"/>
    <property type="project" value="UniProtKB-ARBA"/>
</dbReference>
<accession>A0AAJ6QRM1</accession>
<name>A0AAJ6QRM1_9ACAR</name>
<evidence type="ECO:0000256" key="3">
    <source>
        <dbReference type="ARBA" id="ARBA00022980"/>
    </source>
</evidence>
<comment type="subcellular location">
    <subcellularLocation>
        <location evidence="1">Mitochondrion</location>
    </subcellularLocation>
</comment>
<dbReference type="GO" id="GO:0008097">
    <property type="term" value="F:5S rRNA binding"/>
    <property type="evidence" value="ECO:0007669"/>
    <property type="project" value="TreeGrafter"/>
</dbReference>
<dbReference type="PANTHER" id="PTHR12899">
    <property type="entry name" value="39S RIBOSOMAL PROTEIN L18, MITOCHONDRIAL"/>
    <property type="match status" value="1"/>
</dbReference>
<protein>
    <recommendedName>
        <fullName evidence="6">Large ribosomal subunit protein uL18m</fullName>
    </recommendedName>
    <alternativeName>
        <fullName evidence="7">39S ribosomal protein L18, mitochondrial</fullName>
    </alternativeName>
</protein>
<dbReference type="GO" id="GO:1990904">
    <property type="term" value="C:ribonucleoprotein complex"/>
    <property type="evidence" value="ECO:0007669"/>
    <property type="project" value="UniProtKB-KW"/>
</dbReference>
<dbReference type="GO" id="GO:0003735">
    <property type="term" value="F:structural constituent of ribosome"/>
    <property type="evidence" value="ECO:0007669"/>
    <property type="project" value="InterPro"/>
</dbReference>
<dbReference type="CDD" id="cd00432">
    <property type="entry name" value="Ribosomal_L18_L5e"/>
    <property type="match status" value="1"/>
</dbReference>
<dbReference type="AlphaFoldDB" id="A0AAJ6QRM1"/>
<dbReference type="Proteomes" id="UP000694867">
    <property type="component" value="Unplaced"/>
</dbReference>